<dbReference type="KEGG" id="sfi:SFUL_6942"/>
<evidence type="ECO:0000313" key="3">
    <source>
        <dbReference type="Proteomes" id="UP000013304"/>
    </source>
</evidence>
<dbReference type="eggNOG" id="ENOG5032CP2">
    <property type="taxonomic scope" value="Bacteria"/>
</dbReference>
<proteinExistence type="predicted"/>
<reference evidence="2 3" key="1">
    <citation type="submission" date="2013-04" db="EMBL/GenBank/DDBJ databases">
        <title>Complete genome sequence of Streptomyces fulvissimus.</title>
        <authorList>
            <person name="Myronovskyi M."/>
            <person name="Tokovenko B."/>
            <person name="Manderscheid N."/>
            <person name="Petzke L."/>
            <person name="Luzhetskyy A."/>
        </authorList>
    </citation>
    <scope>NUCLEOTIDE SEQUENCE [LARGE SCALE GENOMIC DNA]</scope>
    <source>
        <strain evidence="2 3">DSM 40593</strain>
    </source>
</reference>
<dbReference type="Proteomes" id="UP000013304">
    <property type="component" value="Chromosome"/>
</dbReference>
<protein>
    <submittedName>
        <fullName evidence="2">Uncharacterized protein</fullName>
    </submittedName>
</protein>
<name>N0D3N0_STRMI</name>
<dbReference type="HOGENOM" id="CLU_166903_0_0_11"/>
<sequence length="134" mass="14572">MTSEALAPHRIHHPHHHEKRNTMRTRRRALALWAVLTLTTMAQVSPAEAAAMRPPGSGEACTYSVSQNGFEATAVCKNDNHHPVEFRAVIICDMSWDATGDWVTVQPGKRRSSSGRCSQLGTGVGGVSADVRDL</sequence>
<accession>N0D3N0</accession>
<dbReference type="PATRIC" id="fig|1303692.3.peg.6990"/>
<feature type="region of interest" description="Disordered" evidence="1">
    <location>
        <begin position="1"/>
        <end position="23"/>
    </location>
</feature>
<evidence type="ECO:0000313" key="2">
    <source>
        <dbReference type="EMBL" id="AGK81819.1"/>
    </source>
</evidence>
<gene>
    <name evidence="2" type="ORF">SFUL_6942</name>
</gene>
<feature type="compositionally biased region" description="Basic residues" evidence="1">
    <location>
        <begin position="9"/>
        <end position="23"/>
    </location>
</feature>
<organism evidence="2 3">
    <name type="scientific">Streptomyces microflavus DSM 40593</name>
    <dbReference type="NCBI Taxonomy" id="1303692"/>
    <lineage>
        <taxon>Bacteria</taxon>
        <taxon>Bacillati</taxon>
        <taxon>Actinomycetota</taxon>
        <taxon>Actinomycetes</taxon>
        <taxon>Kitasatosporales</taxon>
        <taxon>Streptomycetaceae</taxon>
        <taxon>Streptomyces</taxon>
    </lineage>
</organism>
<dbReference type="EMBL" id="CP005080">
    <property type="protein sequence ID" value="AGK81819.1"/>
    <property type="molecule type" value="Genomic_DNA"/>
</dbReference>
<feature type="region of interest" description="Disordered" evidence="1">
    <location>
        <begin position="107"/>
        <end position="134"/>
    </location>
</feature>
<dbReference type="AlphaFoldDB" id="N0D3N0"/>
<evidence type="ECO:0000256" key="1">
    <source>
        <dbReference type="SAM" id="MobiDB-lite"/>
    </source>
</evidence>